<dbReference type="PANTHER" id="PTHR11645">
    <property type="entry name" value="PYRROLINE-5-CARBOXYLATE REDUCTASE"/>
    <property type="match status" value="1"/>
</dbReference>
<feature type="domain" description="Pyrroline-5-carboxylate reductase dimerisation" evidence="8">
    <location>
        <begin position="159"/>
        <end position="256"/>
    </location>
</feature>
<evidence type="ECO:0000256" key="1">
    <source>
        <dbReference type="ARBA" id="ARBA00005525"/>
    </source>
</evidence>
<comment type="pathway">
    <text evidence="4">Amino-acid biosynthesis; L-proline biosynthesis; L-proline from L-glutamate 5-semialdehyde: step 1/1.</text>
</comment>
<dbReference type="SUPFAM" id="SSF51735">
    <property type="entry name" value="NAD(P)-binding Rossmann-fold domains"/>
    <property type="match status" value="1"/>
</dbReference>
<evidence type="ECO:0000256" key="5">
    <source>
        <dbReference type="NCBIfam" id="TIGR00112"/>
    </source>
</evidence>
<keyword evidence="3 4" id="KW-0560">Oxidoreductase</keyword>
<dbReference type="Gene3D" id="1.10.3730.10">
    <property type="entry name" value="ProC C-terminal domain-like"/>
    <property type="match status" value="1"/>
</dbReference>
<comment type="catalytic activity">
    <reaction evidence="4">
        <text>L-proline + NAD(+) = (S)-1-pyrroline-5-carboxylate + NADH + 2 H(+)</text>
        <dbReference type="Rhea" id="RHEA:14105"/>
        <dbReference type="ChEBI" id="CHEBI:15378"/>
        <dbReference type="ChEBI" id="CHEBI:17388"/>
        <dbReference type="ChEBI" id="CHEBI:57540"/>
        <dbReference type="ChEBI" id="CHEBI:57945"/>
        <dbReference type="ChEBI" id="CHEBI:60039"/>
        <dbReference type="EC" id="1.5.1.2"/>
    </reaction>
</comment>
<dbReference type="EMBL" id="FQTV01000025">
    <property type="protein sequence ID" value="SHG12613.1"/>
    <property type="molecule type" value="Genomic_DNA"/>
</dbReference>
<dbReference type="OrthoDB" id="9805754at2"/>
<dbReference type="PIRSF" id="PIRSF000193">
    <property type="entry name" value="Pyrrol-5-carb_rd"/>
    <property type="match status" value="1"/>
</dbReference>
<evidence type="ECO:0000313" key="10">
    <source>
        <dbReference type="Proteomes" id="UP000184509"/>
    </source>
</evidence>
<dbReference type="PANTHER" id="PTHR11645:SF0">
    <property type="entry name" value="PYRROLINE-5-CARBOXYLATE REDUCTASE 3"/>
    <property type="match status" value="1"/>
</dbReference>
<keyword evidence="4" id="KW-0641">Proline biosynthesis</keyword>
<dbReference type="FunFam" id="1.10.3730.10:FF:000001">
    <property type="entry name" value="Pyrroline-5-carboxylate reductase"/>
    <property type="match status" value="1"/>
</dbReference>
<keyword evidence="2 4" id="KW-0521">NADP</keyword>
<dbReference type="InterPro" id="IPR036291">
    <property type="entry name" value="NAD(P)-bd_dom_sf"/>
</dbReference>
<comment type="subcellular location">
    <subcellularLocation>
        <location evidence="4">Cytoplasm</location>
    </subcellularLocation>
</comment>
<comment type="similarity">
    <text evidence="1 4">Belongs to the pyrroline-5-carboxylate reductase family.</text>
</comment>
<feature type="domain" description="Pyrroline-5-carboxylate reductase catalytic N-terminal" evidence="7">
    <location>
        <begin position="2"/>
        <end position="97"/>
    </location>
</feature>
<feature type="binding site" evidence="6">
    <location>
        <begin position="69"/>
        <end position="72"/>
    </location>
    <ligand>
        <name>NADP(+)</name>
        <dbReference type="ChEBI" id="CHEBI:58349"/>
    </ligand>
</feature>
<accession>A0A1M5H9N6</accession>
<dbReference type="GO" id="GO:0005737">
    <property type="term" value="C:cytoplasm"/>
    <property type="evidence" value="ECO:0007669"/>
    <property type="project" value="UniProtKB-SubCell"/>
</dbReference>
<gene>
    <name evidence="4" type="primary">proC</name>
    <name evidence="9" type="ORF">SAMN05444405_12510</name>
</gene>
<keyword evidence="4" id="KW-0963">Cytoplasm</keyword>
<dbReference type="AlphaFoldDB" id="A0A1M5H9N6"/>
<dbReference type="Pfam" id="PF03807">
    <property type="entry name" value="F420_oxidored"/>
    <property type="match status" value="1"/>
</dbReference>
<comment type="catalytic activity">
    <reaction evidence="4">
        <text>L-proline + NADP(+) = (S)-1-pyrroline-5-carboxylate + NADPH + 2 H(+)</text>
        <dbReference type="Rhea" id="RHEA:14109"/>
        <dbReference type="ChEBI" id="CHEBI:15378"/>
        <dbReference type="ChEBI" id="CHEBI:17388"/>
        <dbReference type="ChEBI" id="CHEBI:57783"/>
        <dbReference type="ChEBI" id="CHEBI:58349"/>
        <dbReference type="ChEBI" id="CHEBI:60039"/>
        <dbReference type="EC" id="1.5.1.2"/>
    </reaction>
</comment>
<feature type="binding site" evidence="6">
    <location>
        <begin position="6"/>
        <end position="11"/>
    </location>
    <ligand>
        <name>NADP(+)</name>
        <dbReference type="ChEBI" id="CHEBI:58349"/>
    </ligand>
</feature>
<keyword evidence="10" id="KW-1185">Reference proteome</keyword>
<reference evidence="9 10" key="1">
    <citation type="submission" date="2016-11" db="EMBL/GenBank/DDBJ databases">
        <authorList>
            <person name="Jaros S."/>
            <person name="Januszkiewicz K."/>
            <person name="Wedrychowicz H."/>
        </authorList>
    </citation>
    <scope>NUCLEOTIDE SEQUENCE [LARGE SCALE GENOMIC DNA]</scope>
    <source>
        <strain evidence="9 10">DSM 26991</strain>
    </source>
</reference>
<name>A0A1M5H9N6_9BACE</name>
<protein>
    <recommendedName>
        <fullName evidence="4 5">Pyrroline-5-carboxylate reductase</fullName>
        <shortName evidence="4">P5C reductase</shortName>
        <shortName evidence="4">P5CR</shortName>
        <ecNumber evidence="4 5">1.5.1.2</ecNumber>
    </recommendedName>
    <alternativeName>
        <fullName evidence="4">PCA reductase</fullName>
    </alternativeName>
</protein>
<dbReference type="Gene3D" id="3.40.50.720">
    <property type="entry name" value="NAD(P)-binding Rossmann-like Domain"/>
    <property type="match status" value="1"/>
</dbReference>
<dbReference type="UniPathway" id="UPA00098">
    <property type="reaction ID" value="UER00361"/>
</dbReference>
<dbReference type="InterPro" id="IPR028939">
    <property type="entry name" value="P5C_Rdtase_cat_N"/>
</dbReference>
<evidence type="ECO:0000259" key="8">
    <source>
        <dbReference type="Pfam" id="PF14748"/>
    </source>
</evidence>
<dbReference type="NCBIfam" id="TIGR00112">
    <property type="entry name" value="proC"/>
    <property type="match status" value="1"/>
</dbReference>
<dbReference type="GO" id="GO:0055129">
    <property type="term" value="P:L-proline biosynthetic process"/>
    <property type="evidence" value="ECO:0007669"/>
    <property type="project" value="UniProtKB-UniRule"/>
</dbReference>
<sequence>MKIAIIGAGNMGGAIARGIVQGSKVKAVDITVANPSNGKLDALKAFNPEINVTNNNQEAIENADIVLLAVKPWLVKSVLENISFDAKKQILVTVAAGVAFTEYCKIIGESATIFRVIPNTAISLLESTTLIASYNASKEQEQFMLDLFDEMGLAMIINESQMSAATALTSCGIAYVLKYIHAAVEAGVEMGIYPKDAQKMVAQSVKGAAELLLQNDTHPAIEIDKVTTPGGLTIKGLNELEHAGFSSAIIRAMKASR</sequence>
<dbReference type="STRING" id="1297750.SAMN05444405_12510"/>
<feature type="binding site" evidence="6">
    <location>
        <position position="56"/>
    </location>
    <ligand>
        <name>NADPH</name>
        <dbReference type="ChEBI" id="CHEBI:57783"/>
    </ligand>
</feature>
<comment type="function">
    <text evidence="4">Catalyzes the reduction of 1-pyrroline-5-carboxylate (PCA) to L-proline.</text>
</comment>
<proteinExistence type="inferred from homology"/>
<dbReference type="Proteomes" id="UP000184509">
    <property type="component" value="Unassembled WGS sequence"/>
</dbReference>
<organism evidence="9 10">
    <name type="scientific">Bacteroides luti</name>
    <dbReference type="NCBI Taxonomy" id="1297750"/>
    <lineage>
        <taxon>Bacteria</taxon>
        <taxon>Pseudomonadati</taxon>
        <taxon>Bacteroidota</taxon>
        <taxon>Bacteroidia</taxon>
        <taxon>Bacteroidales</taxon>
        <taxon>Bacteroidaceae</taxon>
        <taxon>Bacteroides</taxon>
    </lineage>
</organism>
<evidence type="ECO:0000259" key="7">
    <source>
        <dbReference type="Pfam" id="PF03807"/>
    </source>
</evidence>
<evidence type="ECO:0000256" key="6">
    <source>
        <dbReference type="PIRSR" id="PIRSR000193-1"/>
    </source>
</evidence>
<dbReference type="RefSeq" id="WP_073404171.1">
    <property type="nucleotide sequence ID" value="NZ_FQTV01000025.1"/>
</dbReference>
<dbReference type="SUPFAM" id="SSF48179">
    <property type="entry name" value="6-phosphogluconate dehydrogenase C-terminal domain-like"/>
    <property type="match status" value="1"/>
</dbReference>
<keyword evidence="4" id="KW-0028">Amino-acid biosynthesis</keyword>
<dbReference type="GO" id="GO:0004735">
    <property type="term" value="F:pyrroline-5-carboxylate reductase activity"/>
    <property type="evidence" value="ECO:0007669"/>
    <property type="project" value="UniProtKB-UniRule"/>
</dbReference>
<dbReference type="InterPro" id="IPR000304">
    <property type="entry name" value="Pyrroline-COOH_reductase"/>
</dbReference>
<evidence type="ECO:0000256" key="4">
    <source>
        <dbReference type="HAMAP-Rule" id="MF_01925"/>
    </source>
</evidence>
<dbReference type="InterPro" id="IPR008927">
    <property type="entry name" value="6-PGluconate_DH-like_C_sf"/>
</dbReference>
<dbReference type="InterPro" id="IPR029036">
    <property type="entry name" value="P5CR_dimer"/>
</dbReference>
<dbReference type="Pfam" id="PF14748">
    <property type="entry name" value="P5CR_dimer"/>
    <property type="match status" value="1"/>
</dbReference>
<dbReference type="EC" id="1.5.1.2" evidence="4 5"/>
<evidence type="ECO:0000313" key="9">
    <source>
        <dbReference type="EMBL" id="SHG12613.1"/>
    </source>
</evidence>
<evidence type="ECO:0000256" key="3">
    <source>
        <dbReference type="ARBA" id="ARBA00023002"/>
    </source>
</evidence>
<dbReference type="HAMAP" id="MF_01925">
    <property type="entry name" value="P5C_reductase"/>
    <property type="match status" value="1"/>
</dbReference>
<evidence type="ECO:0000256" key="2">
    <source>
        <dbReference type="ARBA" id="ARBA00022857"/>
    </source>
</evidence>